<feature type="transmembrane region" description="Helical" evidence="3">
    <location>
        <begin position="372"/>
        <end position="393"/>
    </location>
</feature>
<feature type="compositionally biased region" description="Low complexity" evidence="2">
    <location>
        <begin position="569"/>
        <end position="581"/>
    </location>
</feature>
<dbReference type="InParanoid" id="A0A2J6THB5"/>
<dbReference type="OrthoDB" id="310870at2759"/>
<organism evidence="5 6">
    <name type="scientific">Hyaloscypha bicolor E</name>
    <dbReference type="NCBI Taxonomy" id="1095630"/>
    <lineage>
        <taxon>Eukaryota</taxon>
        <taxon>Fungi</taxon>
        <taxon>Dikarya</taxon>
        <taxon>Ascomycota</taxon>
        <taxon>Pezizomycotina</taxon>
        <taxon>Leotiomycetes</taxon>
        <taxon>Helotiales</taxon>
        <taxon>Hyaloscyphaceae</taxon>
        <taxon>Hyaloscypha</taxon>
        <taxon>Hyaloscypha bicolor</taxon>
    </lineage>
</organism>
<feature type="region of interest" description="Disordered" evidence="2">
    <location>
        <begin position="550"/>
        <end position="590"/>
    </location>
</feature>
<feature type="domain" description="Calcium channel YVC1-like C-terminal transmembrane" evidence="4">
    <location>
        <begin position="248"/>
        <end position="537"/>
    </location>
</feature>
<evidence type="ECO:0000259" key="4">
    <source>
        <dbReference type="Pfam" id="PF23317"/>
    </source>
</evidence>
<feature type="transmembrane region" description="Helical" evidence="3">
    <location>
        <begin position="434"/>
        <end position="452"/>
    </location>
</feature>
<evidence type="ECO:0000313" key="5">
    <source>
        <dbReference type="EMBL" id="PMD62426.1"/>
    </source>
</evidence>
<keyword evidence="1" id="KW-0175">Coiled coil</keyword>
<dbReference type="GeneID" id="36592739"/>
<feature type="transmembrane region" description="Helical" evidence="3">
    <location>
        <begin position="405"/>
        <end position="422"/>
    </location>
</feature>
<dbReference type="AlphaFoldDB" id="A0A2J6THB5"/>
<protein>
    <recommendedName>
        <fullName evidence="4">Calcium channel YVC1-like C-terminal transmembrane domain-containing protein</fullName>
    </recommendedName>
</protein>
<keyword evidence="3" id="KW-1133">Transmembrane helix</keyword>
<feature type="transmembrane region" description="Helical" evidence="3">
    <location>
        <begin position="336"/>
        <end position="360"/>
    </location>
</feature>
<evidence type="ECO:0000256" key="1">
    <source>
        <dbReference type="SAM" id="Coils"/>
    </source>
</evidence>
<keyword evidence="6" id="KW-1185">Reference proteome</keyword>
<evidence type="ECO:0000256" key="2">
    <source>
        <dbReference type="SAM" id="MobiDB-lite"/>
    </source>
</evidence>
<accession>A0A2J6THB5</accession>
<dbReference type="EMBL" id="KZ613783">
    <property type="protein sequence ID" value="PMD62426.1"/>
    <property type="molecule type" value="Genomic_DNA"/>
</dbReference>
<dbReference type="InterPro" id="IPR056336">
    <property type="entry name" value="YVC1_C"/>
</dbReference>
<feature type="transmembrane region" description="Helical" evidence="3">
    <location>
        <begin position="293"/>
        <end position="315"/>
    </location>
</feature>
<evidence type="ECO:0000313" key="6">
    <source>
        <dbReference type="Proteomes" id="UP000235371"/>
    </source>
</evidence>
<dbReference type="RefSeq" id="XP_024739330.1">
    <property type="nucleotide sequence ID" value="XM_024884662.1"/>
</dbReference>
<sequence length="661" mass="74268">MNPQHPFQHPAAAGLPEIGPKDPFVKVVKALYFVHEISMPSTFDQLRTAAAGHKIRALVDHLVLSVTNPGLINALLRRNQRDSSQRMRDAAMFCLYELPQQSVEVVRDGCHPEITEQSTLLPQFRDTPIAGPPANRRFELLRSILNIRGTSGTESGVEEDDQEHSLSSFAGLTGLEIAAVANCKKFLSQKIVQKVVDGIWKGDIIFWESLVSTTKKRPQFYNKKTADIFTRLRVPRYIKTFEVLFVATFLFWLCCVLVERNSSHITVFEFLLYIWFAAFSYNELSEFLDTKSIFYAVDIWNACDIIIIVLGFAFLMARGLGIYQGNPQTIDAAFDILSLEALFMVPRLFSIMCLLPYFGTLLPCLEAMVKDFVKFMMLVVILYLGFLATFTLLSRGAFSVPKMSWFLVRVFFGGSSLGFEIMRDINPKLGPPLMVIFVCMTNVLLITSLICIQRDAFARVIAHAREEYLFVYSVYVLEASTSKRLTHFYPPLSLIPLIFIRPLRLFVASEKLRNARIFVLKVTHLPIISAIWLFELAHDQVRETNTFSTIQPTHHTVEPSAMPKTQPTHSSHGPSSSSRHPPGGPRAAEVFTPSAHVNNGKARKEEAADSTIVTNTDLEGQVKELSGQVKDLSAKIAELAALIMAQQRTITPPEEEEDEAA</sequence>
<keyword evidence="3" id="KW-0812">Transmembrane</keyword>
<feature type="transmembrane region" description="Helical" evidence="3">
    <location>
        <begin position="237"/>
        <end position="258"/>
    </location>
</feature>
<dbReference type="PANTHER" id="PTHR35859:SF5">
    <property type="entry name" value="ION TRANSPORT DOMAIN-CONTAINING PROTEIN"/>
    <property type="match status" value="1"/>
</dbReference>
<gene>
    <name evidence="5" type="ORF">K444DRAFT_641772</name>
</gene>
<evidence type="ECO:0000256" key="3">
    <source>
        <dbReference type="SAM" id="Phobius"/>
    </source>
</evidence>
<keyword evidence="3" id="KW-0472">Membrane</keyword>
<proteinExistence type="predicted"/>
<dbReference type="STRING" id="1095630.A0A2J6THB5"/>
<dbReference type="PANTHER" id="PTHR35859">
    <property type="entry name" value="NONSELECTIVE CATION CHANNEL PROTEIN"/>
    <property type="match status" value="1"/>
</dbReference>
<feature type="coiled-coil region" evidence="1">
    <location>
        <begin position="615"/>
        <end position="649"/>
    </location>
</feature>
<dbReference type="Pfam" id="PF23317">
    <property type="entry name" value="YVC1_C"/>
    <property type="match status" value="1"/>
</dbReference>
<name>A0A2J6THB5_9HELO</name>
<dbReference type="Proteomes" id="UP000235371">
    <property type="component" value="Unassembled WGS sequence"/>
</dbReference>
<feature type="transmembrane region" description="Helical" evidence="3">
    <location>
        <begin position="265"/>
        <end position="281"/>
    </location>
</feature>
<dbReference type="InterPro" id="IPR052971">
    <property type="entry name" value="TRP_calcium_channel"/>
</dbReference>
<reference evidence="5 6" key="1">
    <citation type="submission" date="2016-04" db="EMBL/GenBank/DDBJ databases">
        <title>A degradative enzymes factory behind the ericoid mycorrhizal symbiosis.</title>
        <authorList>
            <consortium name="DOE Joint Genome Institute"/>
            <person name="Martino E."/>
            <person name="Morin E."/>
            <person name="Grelet G."/>
            <person name="Kuo A."/>
            <person name="Kohler A."/>
            <person name="Daghino S."/>
            <person name="Barry K."/>
            <person name="Choi C."/>
            <person name="Cichocki N."/>
            <person name="Clum A."/>
            <person name="Copeland A."/>
            <person name="Hainaut M."/>
            <person name="Haridas S."/>
            <person name="Labutti K."/>
            <person name="Lindquist E."/>
            <person name="Lipzen A."/>
            <person name="Khouja H.-R."/>
            <person name="Murat C."/>
            <person name="Ohm R."/>
            <person name="Olson A."/>
            <person name="Spatafora J."/>
            <person name="Veneault-Fourrey C."/>
            <person name="Henrissat B."/>
            <person name="Grigoriev I."/>
            <person name="Martin F."/>
            <person name="Perotto S."/>
        </authorList>
    </citation>
    <scope>NUCLEOTIDE SEQUENCE [LARGE SCALE GENOMIC DNA]</scope>
    <source>
        <strain evidence="5 6">E</strain>
    </source>
</reference>